<geneLocation type="plasmid" evidence="1">
    <name>p117885-NR</name>
</geneLocation>
<accession>A0A7M1HW74</accession>
<reference evidence="1" key="1">
    <citation type="submission" date="2020-02" db="EMBL/GenBank/DDBJ databases">
        <authorList>
            <person name="Zhou D."/>
        </authorList>
    </citation>
    <scope>NUCLEOTIDE SEQUENCE</scope>
    <source>
        <strain evidence="1">172117885</strain>
        <plasmid evidence="1">p117885-NR</plasmid>
    </source>
</reference>
<name>A0A7M1HW74_RAOOR</name>
<dbReference type="AlphaFoldDB" id="A0A7M1HW74"/>
<evidence type="ECO:0000313" key="1">
    <source>
        <dbReference type="EMBL" id="QOQ30558.1"/>
    </source>
</evidence>
<sequence length="95" mass="11247">MGDRKIVDMTNMYRALKALGHNRIWLQVIRSGDRFMVTYEGRRLARFDRNLRTWRFLKNADLVDDWPVGSEPEGDGLTELTEEDEQLFYLTLEHG</sequence>
<proteinExistence type="predicted"/>
<protein>
    <submittedName>
        <fullName evidence="1">Uncharacterized protein</fullName>
    </submittedName>
</protein>
<keyword evidence="1" id="KW-0614">Plasmid</keyword>
<dbReference type="EMBL" id="MT074086">
    <property type="protein sequence ID" value="QOQ30558.1"/>
    <property type="molecule type" value="Genomic_DNA"/>
</dbReference>
<organism evidence="1">
    <name type="scientific">Raoultella ornithinolytica</name>
    <name type="common">Klebsiella ornithinolytica</name>
    <dbReference type="NCBI Taxonomy" id="54291"/>
    <lineage>
        <taxon>Bacteria</taxon>
        <taxon>Pseudomonadati</taxon>
        <taxon>Pseudomonadota</taxon>
        <taxon>Gammaproteobacteria</taxon>
        <taxon>Enterobacterales</taxon>
        <taxon>Enterobacteriaceae</taxon>
        <taxon>Klebsiella/Raoultella group</taxon>
        <taxon>Raoultella</taxon>
    </lineage>
</organism>
<dbReference type="RefSeq" id="WP_145997648.1">
    <property type="nucleotide sequence ID" value="NZ_CP118501.1"/>
</dbReference>